<evidence type="ECO:0000256" key="4">
    <source>
        <dbReference type="PIRNR" id="PIRNR037235"/>
    </source>
</evidence>
<dbReference type="InterPro" id="IPR017148">
    <property type="entry name" value="VPS13_fungi"/>
</dbReference>
<protein>
    <recommendedName>
        <fullName evidence="4">Vacuolar protein sorting-associated protein</fullName>
    </recommendedName>
</protein>
<name>A0A9W4SE68_9GLOM</name>
<dbReference type="EMBL" id="CAMKVN010000210">
    <property type="protein sequence ID" value="CAI2165250.1"/>
    <property type="molecule type" value="Genomic_DNA"/>
</dbReference>
<dbReference type="PIRSF" id="PIRSF037235">
    <property type="entry name" value="VPS13_fungi"/>
    <property type="match status" value="1"/>
</dbReference>
<dbReference type="GO" id="GO:0006869">
    <property type="term" value="P:lipid transport"/>
    <property type="evidence" value="ECO:0007669"/>
    <property type="project" value="UniProtKB-KW"/>
</dbReference>
<dbReference type="Pfam" id="PF25037">
    <property type="entry name" value="VPS13_C"/>
    <property type="match status" value="1"/>
</dbReference>
<feature type="domain" description="Intermembrane lipid transfer protein VPS13-like C-terminal" evidence="9">
    <location>
        <begin position="3073"/>
        <end position="3177"/>
    </location>
</feature>
<dbReference type="Proteomes" id="UP001153678">
    <property type="component" value="Unassembled WGS sequence"/>
</dbReference>
<feature type="domain" description="Chorein N-terminal" evidence="6">
    <location>
        <begin position="1"/>
        <end position="835"/>
    </location>
</feature>
<comment type="function">
    <text evidence="4">Mediates the transfer of lipids between membranes at organelle contact sites. May play a role in mitochondrial lipid homeostasis.</text>
</comment>
<keyword evidence="11" id="KW-1185">Reference proteome</keyword>
<dbReference type="PANTHER" id="PTHR16166:SF93">
    <property type="entry name" value="INTERMEMBRANE LIPID TRANSFER PROTEIN VPS13"/>
    <property type="match status" value="1"/>
</dbReference>
<feature type="region of interest" description="Disordered" evidence="5">
    <location>
        <begin position="1747"/>
        <end position="1769"/>
    </location>
</feature>
<feature type="compositionally biased region" description="Low complexity" evidence="5">
    <location>
        <begin position="1581"/>
        <end position="1613"/>
    </location>
</feature>
<evidence type="ECO:0000259" key="8">
    <source>
        <dbReference type="Pfam" id="PF25036"/>
    </source>
</evidence>
<dbReference type="GO" id="GO:0045053">
    <property type="term" value="P:protein retention in Golgi apparatus"/>
    <property type="evidence" value="ECO:0007669"/>
    <property type="project" value="UniProtKB-UniRule"/>
</dbReference>
<gene>
    <name evidence="10" type="ORF">FWILDA_LOCUS1977</name>
</gene>
<evidence type="ECO:0000259" key="6">
    <source>
        <dbReference type="Pfam" id="PF12624"/>
    </source>
</evidence>
<evidence type="ECO:0000256" key="2">
    <source>
        <dbReference type="ARBA" id="ARBA00022448"/>
    </source>
</evidence>
<feature type="compositionally biased region" description="Polar residues" evidence="5">
    <location>
        <begin position="1411"/>
        <end position="1422"/>
    </location>
</feature>
<comment type="similarity">
    <text evidence="1 4">Belongs to the VPS13 family.</text>
</comment>
<dbReference type="InterPro" id="IPR056748">
    <property type="entry name" value="VPS13-like_C"/>
</dbReference>
<dbReference type="GO" id="GO:0006623">
    <property type="term" value="P:protein targeting to vacuole"/>
    <property type="evidence" value="ECO:0007669"/>
    <property type="project" value="TreeGrafter"/>
</dbReference>
<feature type="region of interest" description="Disordered" evidence="5">
    <location>
        <begin position="1580"/>
        <end position="1626"/>
    </location>
</feature>
<feature type="domain" description="Vacuolar protein sorting-associated protein 13 VPS13 adaptor binding" evidence="8">
    <location>
        <begin position="1980"/>
        <end position="2548"/>
    </location>
</feature>
<accession>A0A9W4SE68</accession>
<dbReference type="Pfam" id="PF25033">
    <property type="entry name" value="VPS13_M"/>
    <property type="match status" value="1"/>
</dbReference>
<evidence type="ECO:0000259" key="7">
    <source>
        <dbReference type="Pfam" id="PF25033"/>
    </source>
</evidence>
<dbReference type="Pfam" id="PF12624">
    <property type="entry name" value="VPS13_N"/>
    <property type="match status" value="1"/>
</dbReference>
<evidence type="ECO:0000259" key="9">
    <source>
        <dbReference type="Pfam" id="PF25037"/>
    </source>
</evidence>
<reference evidence="10" key="1">
    <citation type="submission" date="2022-08" db="EMBL/GenBank/DDBJ databases">
        <authorList>
            <person name="Kallberg Y."/>
            <person name="Tangrot J."/>
            <person name="Rosling A."/>
        </authorList>
    </citation>
    <scope>NUCLEOTIDE SEQUENCE</scope>
    <source>
        <strain evidence="10">Wild A</strain>
    </source>
</reference>
<keyword evidence="3 4" id="KW-0445">Lipid transport</keyword>
<dbReference type="PANTHER" id="PTHR16166">
    <property type="entry name" value="VACUOLAR PROTEIN SORTING-ASSOCIATED PROTEIN VPS13"/>
    <property type="match status" value="1"/>
</dbReference>
<dbReference type="InterPro" id="IPR026854">
    <property type="entry name" value="VPS13_N"/>
</dbReference>
<dbReference type="GO" id="GO:0005794">
    <property type="term" value="C:Golgi apparatus"/>
    <property type="evidence" value="ECO:0007669"/>
    <property type="project" value="UniProtKB-UniRule"/>
</dbReference>
<evidence type="ECO:0000313" key="10">
    <source>
        <dbReference type="EMBL" id="CAI2165250.1"/>
    </source>
</evidence>
<feature type="region of interest" description="Disordered" evidence="5">
    <location>
        <begin position="1083"/>
        <end position="1122"/>
    </location>
</feature>
<sequence>MLESLVATVLNRFLGAYVSNLEVNQLNVAIWTGTDLQLKKEALDKFNLPIDVLEGYLGELTLNIPWSNLKNKPVKVFINNVYLLAVPKAESEYDPEEDERRAQQLKQEKLANAELLHTQPEASGEDDQKNQSFVNQLVTKIVDNLQISINNIHIRYEDKLSDPGHPFAVGLTLSEFSAVSTDSNWKPTFIEGETSSIHKLITLGCLAVYWNTDSRSLAGYSTKKAVDLFNSLIASEKNIPSEHQYVLKPVSGSGRLVLNKHFDVNDPKTTATLLFDELGFVFDDEQYRDALLMVDLFHFYLRQQQYRKFRPLQVTPKQDPKAWLLFAGNCIISEIRERNRKFTWDYFEKRRDDRHSYVQLYKDKQLDKMTPDNQTKLDNLERKLSYEDIRFYRSIAKSQLRKEKALIDKKQKERSLQQSSKSGGGWISGWWWGGSESNENEGDTILTEEQRQELFQAIDYDETAAIQTNVDLPKEWTILSLRTKLKTGSFALKKDPHGKNVDILRVMFDTVTANFLQRPESFQAETSLGSLSVYDGSTEGTLYPQIVRVKDYDSKASPKDLTRNNRASDIEYDESQGNPFFQLVFEQNPLDGRADNGLSMRMRHLEIIYNRNAVEAVIDFFRPPEQQLESISALIEAAGDTLEGIKAQTKDVLEFALEEHKTIDVKIDMNAPIFIVPESCTKSDAQVVVLDSGHISVESNLVNKELFSQIQSKAKASKGYSEKDYKELESLMYDRFTVQLSSTQLLVGQSVDRCLDQIRNTDSNYDLHVIDRINMQFNVEMSILPRATYLTKFRVTGHVPLLKANFSDRKYKIIMNIIEKITPASTKENTESVQYPVSEIFSFTGLVEEALKDKTKDNKSDNKPLLNKNLANKALAWNRKHRDSVVMAEKFGLGKTFQDYVIDSASDEDDDEIPEEHPEEFFDAQDAGDPNNASVNQRTFEFDFRVDKFTATLKKADPDSNKPEVVLVDMVLEHFGLSYVLRPFDMSAVVVLKSLSIEDKISNYSEFKHLAASEGYGNAQHEDSKDLVHIKYSKVDRKSPEYMSKFDGIDQSVDIELSTINVIVTRKSILTLYSFILDTFTSSPTQPPASPPQIVDAQPGSESEETLKPQPLPSPPPTQSSTMRVKVRLNSIRFILNNDGVRLATGLLSLADVAVLLRQNTIRVGARLGNFSLSDDLAGESRPESLSQLLTIQGEDLAVFQYETFDEKSPGFPGYDSSVYLRAGSAKLTFLEEPTRLLLEFGSKFAQMKGLYDSARNAAVQQAAQLQERVSKFHFDIVVQTPIVVFTKDVKSSDCVIANLGELSASNEFIPNEKGKGELTRIKAELKKIKLTSEFAFSDKKKQVLQIIDDVDINFRISYSEHVEGSDRPDMEIDGRMSDVKMSLTEKQYKYLFDLSNTIPRAFGTGESTDKNTSGSPTSPSQHSKKSGAIETSSSQKDDAEVLPWTTIDFKFIVNQIYLEIFSGDGFQAKKLSDTSLSKFCLNETKIKYSMESNGSMNAELSLQSATLNDTRPNVQNAYREILPAGNQDAPQFSVSVTISGGVERNIIAIVTVDSPRIILTLDHLFATRNYFMSAFVTDTESSNQQSQQAESPSSSNPPRTPPRSFTSQSSTPSKPPRPTATQPKVTTSLNYRLNVSYAEIILLANPHLESTEAIVLSSNRIVIVQQQVMTLTVEKLGMFLCRMDKREDSPLRFIDNFNIAMTLDTRASRPGQQLTDINIEVGPLTLRLSYRDVLLIMSIVNKVSELSSQSSSPPPEKENKPGPASIDNNIPLDVASSKNFNYDSLTAAKKGGNSKSRPSVLQTLMMTRETLKATFQGTRLVVIGDEHDIPMIDASANEFSVNVADWSSQISVDANVSTYINYFNLTNSHWEPLVEPWSYSLHASKNLNPESMVIDLSSQKRLEINITHIFLETMLTTLSIVNHESEHVLNTKRGSRTPYKLRNRTGYNLHVWSISSDDATDTEIVKMDDIQDLDWRFDDWVKTRESVSISKNMLGIQFDNATWECIKEIPVDREAENLYILRPKVGGVTHRMVVDVKLKDNIKVVTFRSVLVLENRTLLTIEMKIVDKQNKNVSDVYQIAPGEDCPVPIEHAYNNLLQIRPEGGFGYNWSVENLYWQNFIKPNPIKSITCQSIQDDAPFRFQVFARYKKNDPLVKEYPCMAIRLSAPIQVENLLPYDFKFRIYDKTIDQDWPDNFLHKGGVTSLHLIELNHILLLSITVEDTDYATSEFSIISSPSSDYSVDNTLTLTDSEGLKLYLRIHYTEVPDSGGAFKFSVYSPYIMINKTGLDMVFKSKSFLTSAKIAAGQVTSKKKNQVAPYMFSYPNDETRNRALLKVGDSEWSRPLSFEAVGTFMEIVIPSSTKTEEIHLGGSIQEGHQKYKLTKIVTFTPRFILKNNLNEDINFREPESTDFMTVKSKDRAALHFLKKGIGKQLMLCYPGLNKSWSAPFNIDELGRVHVRLGKSDEEIDLVRTEILLEDATVFVIFNKEEGKWPFRIENYSDVEVTFYQQDPNRRDFFGTSTHSPNIKKYNLHPGNASPYSWDFPAQKEKRLVLNLNNTERMVNIQEIGSLIPFKYPVEGGHNILAMEVAADGPTQVLLLTNYNQSESIFRPRAPSISSVSKDDTSKDAFEVIDVDSVTTLTFQIRLEGIGISVINKRMQELAYASMRGLEFKYNDSTLYQSVNFLIKWLQIDNQLYGGLYPIILYPTVIPKDTKETDVHPAFHASLIKAKDESHGVIYFKYFSLLLQEMTFEIDEDFLFALLEFAKLEGPGNNEEKEIQLIDGTLDIPEPKSAEGDNQWYFEVLHIHPMKINISFVRTERINVENKPAPRNPIMFFFNVLTMAIGNINDAPIKLNALAMENMRVSLPVLIDRIRQHYGEAFIYQVHKIVGSADFLGNPVGLFNNLSSGVVDIFYEPYQGFVMSDRPQDLGIGLARGATSFFKKTVYGFSDSFSKVTGSIGKGLSAATLDKTYQDRRRMTQFRNKPKHALYGVSQGVNSLLTGFGSGIEGLARKPLEGAEREGATGLLKGVGKGLVGLVTKPVVGVFDFASNVTEGIRNTTTVFDENDIAPARLPRYVGRDGILKPYKQREALGQSWLKGLEDGKYFKSEYIAHLELRGDDQVVMLTRSRIMLVKNRKLKVEWEVPFPDLQTIALQPNGILLNLKGNTPGPFIPIPDIESKEWFEKKIELIINQYNAESKDF</sequence>
<dbReference type="InterPro" id="IPR009543">
    <property type="entry name" value="VPS13_VAB"/>
</dbReference>
<evidence type="ECO:0000256" key="1">
    <source>
        <dbReference type="ARBA" id="ARBA00006545"/>
    </source>
</evidence>
<evidence type="ECO:0000256" key="3">
    <source>
        <dbReference type="ARBA" id="ARBA00023055"/>
    </source>
</evidence>
<dbReference type="GO" id="GO:0045324">
    <property type="term" value="P:late endosome to vacuole transport"/>
    <property type="evidence" value="ECO:0007669"/>
    <property type="project" value="UniProtKB-UniRule"/>
</dbReference>
<keyword evidence="2 4" id="KW-0813">Transport</keyword>
<proteinExistence type="inferred from homology"/>
<feature type="domain" description="VPS13-like middle region" evidence="7">
    <location>
        <begin position="1151"/>
        <end position="1923"/>
    </location>
</feature>
<dbReference type="GO" id="GO:0007005">
    <property type="term" value="P:mitochondrion organization"/>
    <property type="evidence" value="ECO:0007669"/>
    <property type="project" value="TreeGrafter"/>
</dbReference>
<comment type="caution">
    <text evidence="10">The sequence shown here is derived from an EMBL/GenBank/DDBJ whole genome shotgun (WGS) entry which is preliminary data.</text>
</comment>
<dbReference type="OrthoDB" id="428159at2759"/>
<feature type="region of interest" description="Disordered" evidence="5">
    <location>
        <begin position="1404"/>
        <end position="1436"/>
    </location>
</feature>
<dbReference type="InterPro" id="IPR026847">
    <property type="entry name" value="VPS13"/>
</dbReference>
<keyword evidence="4" id="KW-0333">Golgi apparatus</keyword>
<evidence type="ECO:0000313" key="11">
    <source>
        <dbReference type="Proteomes" id="UP001153678"/>
    </source>
</evidence>
<evidence type="ECO:0000256" key="5">
    <source>
        <dbReference type="SAM" id="MobiDB-lite"/>
    </source>
</evidence>
<dbReference type="Pfam" id="PF25036">
    <property type="entry name" value="VPS13_VAB"/>
    <property type="match status" value="1"/>
</dbReference>
<dbReference type="InterPro" id="IPR056747">
    <property type="entry name" value="VPS13-like_M"/>
</dbReference>
<organism evidence="10 11">
    <name type="scientific">Funneliformis geosporum</name>
    <dbReference type="NCBI Taxonomy" id="1117311"/>
    <lineage>
        <taxon>Eukaryota</taxon>
        <taxon>Fungi</taxon>
        <taxon>Fungi incertae sedis</taxon>
        <taxon>Mucoromycota</taxon>
        <taxon>Glomeromycotina</taxon>
        <taxon>Glomeromycetes</taxon>
        <taxon>Glomerales</taxon>
        <taxon>Glomeraceae</taxon>
        <taxon>Funneliformis</taxon>
    </lineage>
</organism>